<organism evidence="3 4">
    <name type="scientific">Mesorhabditis spiculigera</name>
    <dbReference type="NCBI Taxonomy" id="96644"/>
    <lineage>
        <taxon>Eukaryota</taxon>
        <taxon>Metazoa</taxon>
        <taxon>Ecdysozoa</taxon>
        <taxon>Nematoda</taxon>
        <taxon>Chromadorea</taxon>
        <taxon>Rhabditida</taxon>
        <taxon>Rhabditina</taxon>
        <taxon>Rhabditomorpha</taxon>
        <taxon>Rhabditoidea</taxon>
        <taxon>Rhabditidae</taxon>
        <taxon>Mesorhabditinae</taxon>
        <taxon>Mesorhabditis</taxon>
    </lineage>
</organism>
<evidence type="ECO:0000313" key="3">
    <source>
        <dbReference type="EMBL" id="CAJ0574438.1"/>
    </source>
</evidence>
<name>A0AA36G3E0_9BILA</name>
<keyword evidence="1" id="KW-0472">Membrane</keyword>
<reference evidence="3" key="1">
    <citation type="submission" date="2023-06" db="EMBL/GenBank/DDBJ databases">
        <authorList>
            <person name="Delattre M."/>
        </authorList>
    </citation>
    <scope>NUCLEOTIDE SEQUENCE</scope>
    <source>
        <strain evidence="3">AF72</strain>
    </source>
</reference>
<comment type="caution">
    <text evidence="3">The sequence shown here is derived from an EMBL/GenBank/DDBJ whole genome shotgun (WGS) entry which is preliminary data.</text>
</comment>
<feature type="signal peptide" evidence="2">
    <location>
        <begin position="1"/>
        <end position="26"/>
    </location>
</feature>
<evidence type="ECO:0000256" key="1">
    <source>
        <dbReference type="SAM" id="Phobius"/>
    </source>
</evidence>
<keyword evidence="1" id="KW-0812">Transmembrane</keyword>
<keyword evidence="4" id="KW-1185">Reference proteome</keyword>
<evidence type="ECO:0000256" key="2">
    <source>
        <dbReference type="SAM" id="SignalP"/>
    </source>
</evidence>
<evidence type="ECO:0008006" key="5">
    <source>
        <dbReference type="Google" id="ProtNLM"/>
    </source>
</evidence>
<keyword evidence="2" id="KW-0732">Signal</keyword>
<protein>
    <recommendedName>
        <fullName evidence="5">Protein sleepless</fullName>
    </recommendedName>
</protein>
<accession>A0AA36G3E0</accession>
<dbReference type="AlphaFoldDB" id="A0AA36G3E0"/>
<sequence>MGGTAVSTTTPRLLILLLFFLSLVFSSSPSASPPLSCYICDSTLDYGCTETRVSREHIAECGELTFDTYRRQPIGCLKMIDKDYHPYRIIRSCSYMGRVNAHGRRANNKVVYQCSGESECNTANGKRYWALSIGILSLLLLTGILR</sequence>
<evidence type="ECO:0000313" key="4">
    <source>
        <dbReference type="Proteomes" id="UP001177023"/>
    </source>
</evidence>
<gene>
    <name evidence="3" type="ORF">MSPICULIGERA_LOCUS12771</name>
</gene>
<dbReference type="Proteomes" id="UP001177023">
    <property type="component" value="Unassembled WGS sequence"/>
</dbReference>
<feature type="non-terminal residue" evidence="3">
    <location>
        <position position="1"/>
    </location>
</feature>
<proteinExistence type="predicted"/>
<feature type="transmembrane region" description="Helical" evidence="1">
    <location>
        <begin position="128"/>
        <end position="145"/>
    </location>
</feature>
<keyword evidence="1" id="KW-1133">Transmembrane helix</keyword>
<feature type="chain" id="PRO_5041431669" description="Protein sleepless" evidence="2">
    <location>
        <begin position="27"/>
        <end position="146"/>
    </location>
</feature>
<dbReference type="EMBL" id="CATQJA010002630">
    <property type="protein sequence ID" value="CAJ0574438.1"/>
    <property type="molecule type" value="Genomic_DNA"/>
</dbReference>